<dbReference type="HAMAP" id="MF_01690">
    <property type="entry name" value="DapE"/>
    <property type="match status" value="1"/>
</dbReference>
<keyword evidence="9 15" id="KW-0862">Zinc</keyword>
<feature type="binding site" evidence="15">
    <location>
        <position position="353"/>
    </location>
    <ligand>
        <name>Zn(2+)</name>
        <dbReference type="ChEBI" id="CHEBI:29105"/>
        <label>2</label>
    </ligand>
</feature>
<feature type="binding site" evidence="15">
    <location>
        <position position="71"/>
    </location>
    <ligand>
        <name>Zn(2+)</name>
        <dbReference type="ChEBI" id="CHEBI:29105"/>
        <label>1</label>
    </ligand>
</feature>
<comment type="function">
    <text evidence="15">Catalyzes the hydrolysis of N-succinyl-L,L-diaminopimelic acid (SDAP), forming succinate and LL-2,6-diaminopimelate (DAP), an intermediate involved in the bacterial biosynthesis of lysine and meso-diaminopimelic acid, an essential component of bacterial cell walls.</text>
</comment>
<dbReference type="Proteomes" id="UP001556653">
    <property type="component" value="Unassembled WGS sequence"/>
</dbReference>
<evidence type="ECO:0000256" key="2">
    <source>
        <dbReference type="ARBA" id="ARBA00006746"/>
    </source>
</evidence>
<evidence type="ECO:0000256" key="4">
    <source>
        <dbReference type="ARBA" id="ARBA00011921"/>
    </source>
</evidence>
<evidence type="ECO:0000256" key="3">
    <source>
        <dbReference type="ARBA" id="ARBA00011738"/>
    </source>
</evidence>
<evidence type="ECO:0000256" key="10">
    <source>
        <dbReference type="ARBA" id="ARBA00022915"/>
    </source>
</evidence>
<accession>A0ABV3S7P3</accession>
<evidence type="ECO:0000313" key="17">
    <source>
        <dbReference type="EMBL" id="MEX0386143.1"/>
    </source>
</evidence>
<comment type="similarity">
    <text evidence="2 15">Belongs to the peptidase M20A family. DapE subfamily.</text>
</comment>
<evidence type="ECO:0000256" key="6">
    <source>
        <dbReference type="ARBA" id="ARBA00022605"/>
    </source>
</evidence>
<dbReference type="NCBIfam" id="TIGR01246">
    <property type="entry name" value="dapE_proteo"/>
    <property type="match status" value="1"/>
</dbReference>
<evidence type="ECO:0000256" key="5">
    <source>
        <dbReference type="ARBA" id="ARBA00022391"/>
    </source>
</evidence>
<evidence type="ECO:0000256" key="7">
    <source>
        <dbReference type="ARBA" id="ARBA00022723"/>
    </source>
</evidence>
<feature type="binding site" evidence="15">
    <location>
        <position position="139"/>
    </location>
    <ligand>
        <name>Zn(2+)</name>
        <dbReference type="ChEBI" id="CHEBI:29105"/>
        <label>2</label>
    </ligand>
</feature>
<comment type="caution">
    <text evidence="17">The sequence shown here is derived from an EMBL/GenBank/DDBJ whole genome shotgun (WGS) entry which is preliminary data.</text>
</comment>
<dbReference type="InterPro" id="IPR011650">
    <property type="entry name" value="Peptidase_M20_dimer"/>
</dbReference>
<comment type="subunit">
    <text evidence="3 15">Homodimer.</text>
</comment>
<evidence type="ECO:0000256" key="11">
    <source>
        <dbReference type="ARBA" id="ARBA00023154"/>
    </source>
</evidence>
<dbReference type="SUPFAM" id="SSF55031">
    <property type="entry name" value="Bacterial exopeptidase dimerisation domain"/>
    <property type="match status" value="1"/>
</dbReference>
<dbReference type="InterPro" id="IPR002933">
    <property type="entry name" value="Peptidase_M20"/>
</dbReference>
<proteinExistence type="inferred from homology"/>
<dbReference type="SUPFAM" id="SSF53187">
    <property type="entry name" value="Zn-dependent exopeptidases"/>
    <property type="match status" value="1"/>
</dbReference>
<evidence type="ECO:0000256" key="14">
    <source>
        <dbReference type="ARBA" id="ARBA00051301"/>
    </source>
</evidence>
<dbReference type="PROSITE" id="PS00759">
    <property type="entry name" value="ARGE_DAPE_CPG2_2"/>
    <property type="match status" value="1"/>
</dbReference>
<evidence type="ECO:0000256" key="13">
    <source>
        <dbReference type="ARBA" id="ARBA00031891"/>
    </source>
</evidence>
<dbReference type="Pfam" id="PF01546">
    <property type="entry name" value="Peptidase_M20"/>
    <property type="match status" value="1"/>
</dbReference>
<feature type="binding site" evidence="15">
    <location>
        <position position="104"/>
    </location>
    <ligand>
        <name>Zn(2+)</name>
        <dbReference type="ChEBI" id="CHEBI:29105"/>
        <label>1</label>
    </ligand>
</feature>
<dbReference type="Gene3D" id="3.40.630.10">
    <property type="entry name" value="Zn peptidases"/>
    <property type="match status" value="1"/>
</dbReference>
<dbReference type="PANTHER" id="PTHR43808">
    <property type="entry name" value="ACETYLORNITHINE DEACETYLASE"/>
    <property type="match status" value="1"/>
</dbReference>
<dbReference type="Gene3D" id="1.10.150.900">
    <property type="match status" value="1"/>
</dbReference>
<comment type="catalytic activity">
    <reaction evidence="14 15">
        <text>N-succinyl-(2S,6S)-2,6-diaminopimelate + H2O = (2S,6S)-2,6-diaminopimelate + succinate</text>
        <dbReference type="Rhea" id="RHEA:22608"/>
        <dbReference type="ChEBI" id="CHEBI:15377"/>
        <dbReference type="ChEBI" id="CHEBI:30031"/>
        <dbReference type="ChEBI" id="CHEBI:57609"/>
        <dbReference type="ChEBI" id="CHEBI:58087"/>
        <dbReference type="EC" id="3.5.1.18"/>
    </reaction>
</comment>
<feature type="binding site" evidence="15">
    <location>
        <position position="167"/>
    </location>
    <ligand>
        <name>Zn(2+)</name>
        <dbReference type="ChEBI" id="CHEBI:29105"/>
        <label>1</label>
    </ligand>
</feature>
<keyword evidence="12 15" id="KW-0170">Cobalt</keyword>
<evidence type="ECO:0000256" key="12">
    <source>
        <dbReference type="ARBA" id="ARBA00023285"/>
    </source>
</evidence>
<evidence type="ECO:0000256" key="8">
    <source>
        <dbReference type="ARBA" id="ARBA00022801"/>
    </source>
</evidence>
<protein>
    <recommendedName>
        <fullName evidence="5 15">Succinyl-diaminopimelate desuccinylase</fullName>
        <shortName evidence="15">SDAP desuccinylase</shortName>
        <ecNumber evidence="4 15">3.5.1.18</ecNumber>
    </recommendedName>
    <alternativeName>
        <fullName evidence="13 15">N-succinyl-LL-2,6-diaminoheptanedioate amidohydrolase</fullName>
    </alternativeName>
</protein>
<dbReference type="PROSITE" id="PS00758">
    <property type="entry name" value="ARGE_DAPE_CPG2_1"/>
    <property type="match status" value="1"/>
</dbReference>
<organism evidence="17 18">
    <name type="scientific">Spiribacter onubensis</name>
    <dbReference type="NCBI Taxonomy" id="3122420"/>
    <lineage>
        <taxon>Bacteria</taxon>
        <taxon>Pseudomonadati</taxon>
        <taxon>Pseudomonadota</taxon>
        <taxon>Gammaproteobacteria</taxon>
        <taxon>Chromatiales</taxon>
        <taxon>Ectothiorhodospiraceae</taxon>
        <taxon>Spiribacter</taxon>
    </lineage>
</organism>
<dbReference type="InterPro" id="IPR036264">
    <property type="entry name" value="Bact_exopeptidase_dim_dom"/>
</dbReference>
<dbReference type="EMBL" id="JBAKFJ010000001">
    <property type="protein sequence ID" value="MEX0386143.1"/>
    <property type="molecule type" value="Genomic_DNA"/>
</dbReference>
<evidence type="ECO:0000256" key="9">
    <source>
        <dbReference type="ARBA" id="ARBA00022833"/>
    </source>
</evidence>
<keyword evidence="18" id="KW-1185">Reference proteome</keyword>
<keyword evidence="10 15" id="KW-0220">Diaminopimelate biosynthesis</keyword>
<keyword evidence="7 15" id="KW-0479">Metal-binding</keyword>
<dbReference type="RefSeq" id="WP_367966621.1">
    <property type="nucleotide sequence ID" value="NZ_JBAKFI010000001.1"/>
</dbReference>
<gene>
    <name evidence="15 17" type="primary">dapE</name>
    <name evidence="17" type="ORF">V6X64_03910</name>
</gene>
<dbReference type="InterPro" id="IPR001261">
    <property type="entry name" value="ArgE/DapE_CS"/>
</dbReference>
<dbReference type="PANTHER" id="PTHR43808:SF31">
    <property type="entry name" value="N-ACETYL-L-CITRULLINE DEACETYLASE"/>
    <property type="match status" value="1"/>
</dbReference>
<dbReference type="Pfam" id="PF07687">
    <property type="entry name" value="M20_dimer"/>
    <property type="match status" value="1"/>
</dbReference>
<dbReference type="InterPro" id="IPR005941">
    <property type="entry name" value="DapE_proteobac"/>
</dbReference>
<feature type="active site" evidence="15">
    <location>
        <position position="73"/>
    </location>
</feature>
<feature type="binding site" evidence="15">
    <location>
        <position position="104"/>
    </location>
    <ligand>
        <name>Zn(2+)</name>
        <dbReference type="ChEBI" id="CHEBI:29105"/>
        <label>2</label>
    </ligand>
</feature>
<dbReference type="InterPro" id="IPR050072">
    <property type="entry name" value="Peptidase_M20A"/>
</dbReference>
<evidence type="ECO:0000259" key="16">
    <source>
        <dbReference type="Pfam" id="PF07687"/>
    </source>
</evidence>
<feature type="domain" description="Peptidase M20 dimerisation" evidence="16">
    <location>
        <begin position="180"/>
        <end position="286"/>
    </location>
</feature>
<keyword evidence="11 15" id="KW-0457">Lysine biosynthesis</keyword>
<dbReference type="NCBIfam" id="NF009557">
    <property type="entry name" value="PRK13009.1"/>
    <property type="match status" value="1"/>
</dbReference>
<reference evidence="17 18" key="1">
    <citation type="submission" date="2024-02" db="EMBL/GenBank/DDBJ databases">
        <title>New especies of Spiribacter isolated from saline water.</title>
        <authorList>
            <person name="Leon M.J."/>
            <person name="De La Haba R."/>
            <person name="Sanchez-Porro C."/>
            <person name="Ventosa A."/>
        </authorList>
    </citation>
    <scope>NUCLEOTIDE SEQUENCE [LARGE SCALE GENOMIC DNA]</scope>
    <source>
        <strain evidence="18">ag22IC4-227</strain>
    </source>
</reference>
<name>A0ABV3S7P3_9GAMM</name>
<sequence length="386" mass="41302">MPADAMESTLALTEALVSRASVTPDDAGCQKLLAERLGRAGFDIDWLPRGDVSNLLAVRGQQGPVLLFVGHTDVVPSGPVEAWQSPPFEPTIRDGRLFGRGSADMKASVAAFVTACERYARTPDNGPLRLVIALTSDEEGPAQDGIRAVAPRLPDRLGPVDWCLVGEPSSSQRLGDTIRVGRRGSLSGEIVIDGRQGHVAYPDQADNPLHRLAPILAELIDSDWDSGTADFPPTRLQLTAVDTDTDAVNIIPGRASARFNLRYAPASSADELREQIQSIVARYAPDAGMQWFHSAEPFGSPPGRLREAVMSAIHEKTGQWPTADTAGGTSDGRFIAPLGAEVVEFGPVNATIHQVDEHIDLEAIDALSDAYEAIIRRLARNAPSAD</sequence>
<dbReference type="Gene3D" id="3.30.70.360">
    <property type="match status" value="1"/>
</dbReference>
<dbReference type="GO" id="GO:0009014">
    <property type="term" value="F:succinyl-diaminopimelate desuccinylase activity"/>
    <property type="evidence" value="ECO:0007669"/>
    <property type="project" value="UniProtKB-EC"/>
</dbReference>
<feature type="active site" description="Proton acceptor" evidence="15">
    <location>
        <position position="138"/>
    </location>
</feature>
<evidence type="ECO:0000313" key="18">
    <source>
        <dbReference type="Proteomes" id="UP001556653"/>
    </source>
</evidence>
<evidence type="ECO:0000256" key="1">
    <source>
        <dbReference type="ARBA" id="ARBA00005130"/>
    </source>
</evidence>
<keyword evidence="8 15" id="KW-0378">Hydrolase</keyword>
<dbReference type="CDD" id="cd03891">
    <property type="entry name" value="M20_DapE_proteobac"/>
    <property type="match status" value="1"/>
</dbReference>
<keyword evidence="6 15" id="KW-0028">Amino-acid biosynthesis</keyword>
<comment type="pathway">
    <text evidence="1 15">Amino-acid biosynthesis; L-lysine biosynthesis via DAP pathway; LL-2,6-diaminopimelate from (S)-tetrahydrodipicolinate (succinylase route): step 3/3.</text>
</comment>
<dbReference type="EC" id="3.5.1.18" evidence="4 15"/>
<evidence type="ECO:0000256" key="15">
    <source>
        <dbReference type="HAMAP-Rule" id="MF_01690"/>
    </source>
</evidence>
<comment type="cofactor">
    <cofactor evidence="15">
        <name>Zn(2+)</name>
        <dbReference type="ChEBI" id="CHEBI:29105"/>
    </cofactor>
    <cofactor evidence="15">
        <name>Co(2+)</name>
        <dbReference type="ChEBI" id="CHEBI:48828"/>
    </cofactor>
    <text evidence="15">Binds 2 Zn(2+) or Co(2+) ions per subunit.</text>
</comment>